<dbReference type="KEGG" id="ela:UCREL1_4617"/>
<evidence type="ECO:0000256" key="9">
    <source>
        <dbReference type="ARBA" id="ARBA00022801"/>
    </source>
</evidence>
<evidence type="ECO:0000256" key="6">
    <source>
        <dbReference type="ARBA" id="ARBA00022454"/>
    </source>
</evidence>
<organism evidence="21 22">
    <name type="scientific">Eutypa lata (strain UCR-EL1)</name>
    <name type="common">Grapevine dieback disease fungus</name>
    <name type="synonym">Eutypa armeniacae</name>
    <dbReference type="NCBI Taxonomy" id="1287681"/>
    <lineage>
        <taxon>Eukaryota</taxon>
        <taxon>Fungi</taxon>
        <taxon>Dikarya</taxon>
        <taxon>Ascomycota</taxon>
        <taxon>Pezizomycotina</taxon>
        <taxon>Sordariomycetes</taxon>
        <taxon>Xylariomycetidae</taxon>
        <taxon>Xylariales</taxon>
        <taxon>Diatrypaceae</taxon>
        <taxon>Eutypa</taxon>
    </lineage>
</organism>
<keyword evidence="22" id="KW-1185">Reference proteome</keyword>
<dbReference type="OMA" id="WAMQYVW"/>
<dbReference type="GO" id="GO:0006310">
    <property type="term" value="P:DNA recombination"/>
    <property type="evidence" value="ECO:0007669"/>
    <property type="project" value="UniProtKB-KW"/>
</dbReference>
<dbReference type="SUPFAM" id="SSF101420">
    <property type="entry name" value="C-terminal domain of Ku80"/>
    <property type="match status" value="1"/>
</dbReference>
<dbReference type="Pfam" id="PF08785">
    <property type="entry name" value="Ku_PK_bind"/>
    <property type="match status" value="1"/>
</dbReference>
<dbReference type="PANTHER" id="PTHR12604:SF4">
    <property type="entry name" value="X-RAY REPAIR CROSS-COMPLEMENTING PROTEIN 5"/>
    <property type="match status" value="1"/>
</dbReference>
<evidence type="ECO:0000256" key="4">
    <source>
        <dbReference type="ARBA" id="ARBA00012551"/>
    </source>
</evidence>
<keyword evidence="7 19" id="KW-0547">Nucleotide-binding</keyword>
<comment type="subcellular location">
    <subcellularLocation>
        <location evidence="2">Chromosome</location>
        <location evidence="2">Telomere</location>
    </subcellularLocation>
    <subcellularLocation>
        <location evidence="1 19">Nucleus</location>
    </subcellularLocation>
</comment>
<sequence>MADKEATVYIIDLGESMADCHNGRVESDLDWSMRFVWDKISATVAASRKTWNVGVIGVRTDETNNPMQEEESYENISILQELGPVNMNSLTNLREVVKPSNTSSGDCVSAIVLAVTMIESLTKKLKYKRQITLITSGEAPIDREGLDDIVAKIKSSNIKLDVLGVDFDDPEFGFKEEDKLREKAENEKLLKDLAEQCGGQFGTIAEAISYLDIPRLKATRPYKSYDGPLTLGDPEQHPDAMSISVERYFKTHKAPIPPASKVFKDGDNAAHMDYAAVKNARTYKVDDPSAPGGKRDVEFDSLAKGYEYGRTAVHISESEYNITKIETTKCFTIIGFILQEKYDPFLNMGETGIIIAQKFNDAAALKLSSFIHSLQELESYAVARIVTKDGKDPQLLLLAPGFDADVECLYDIPLPFAEDVRSYKFPPLDQVVTVTGKKLLEHDRFLPSNELQEVMDDYVNMMDISSWEKDDEGKRTLEYAAVEDFYSPTLHRVNQVVRHRAIYGKDAGIPPIMPILLKYSHPPEDLVKKCRPVLEDLIETAAVKEVPPKAKAGKKHKAQPISGLDVDALLRSDSKRRKLDHHNAIPEFVQMVQYSENVKGVEEAVNQMGTVIRTLVTDSTGDSAYDRAIEHLGVLRGQMISMEEPALYNSFIKDFKKRLLQGDFNGNRKELWWIIKRLRMGLIDSNASENSDVTTDEAVEFLQIS</sequence>
<dbReference type="HOGENOM" id="CLU_010975_1_1_1"/>
<dbReference type="GO" id="GO:0042162">
    <property type="term" value="F:telomeric DNA binding"/>
    <property type="evidence" value="ECO:0007669"/>
    <property type="project" value="InterPro"/>
</dbReference>
<dbReference type="InterPro" id="IPR016194">
    <property type="entry name" value="SPOC-like_C_dom_sf"/>
</dbReference>
<evidence type="ECO:0000256" key="12">
    <source>
        <dbReference type="ARBA" id="ARBA00022895"/>
    </source>
</evidence>
<dbReference type="Gene3D" id="1.10.1600.10">
    <property type="match status" value="1"/>
</dbReference>
<dbReference type="SUPFAM" id="SSF53300">
    <property type="entry name" value="vWA-like"/>
    <property type="match status" value="1"/>
</dbReference>
<name>M7SV22_EUTLA</name>
<comment type="catalytic activity">
    <reaction evidence="18 19">
        <text>ATP + H2O = ADP + phosphate + H(+)</text>
        <dbReference type="Rhea" id="RHEA:13065"/>
        <dbReference type="ChEBI" id="CHEBI:15377"/>
        <dbReference type="ChEBI" id="CHEBI:15378"/>
        <dbReference type="ChEBI" id="CHEBI:30616"/>
        <dbReference type="ChEBI" id="CHEBI:43474"/>
        <dbReference type="ChEBI" id="CHEBI:456216"/>
        <dbReference type="EC" id="3.6.4.12"/>
    </reaction>
</comment>
<dbReference type="FunFam" id="1.10.1600.10:FF:000002">
    <property type="entry name" value="X-ray repair cross-complementing protein 5"/>
    <property type="match status" value="1"/>
</dbReference>
<dbReference type="Gene3D" id="3.40.50.410">
    <property type="entry name" value="von Willebrand factor, type A domain"/>
    <property type="match status" value="1"/>
</dbReference>
<dbReference type="Pfam" id="PF03731">
    <property type="entry name" value="Ku_N"/>
    <property type="match status" value="1"/>
</dbReference>
<dbReference type="PANTHER" id="PTHR12604">
    <property type="entry name" value="KU AUTOANTIGEN DNA HELICASE"/>
    <property type="match status" value="1"/>
</dbReference>
<dbReference type="GO" id="GO:0006303">
    <property type="term" value="P:double-strand break repair via nonhomologous end joining"/>
    <property type="evidence" value="ECO:0007669"/>
    <property type="project" value="InterPro"/>
</dbReference>
<dbReference type="EC" id="3.6.4.12" evidence="4 19"/>
<evidence type="ECO:0000256" key="16">
    <source>
        <dbReference type="ARBA" id="ARBA00023242"/>
    </source>
</evidence>
<feature type="domain" description="Ku" evidence="20">
    <location>
        <begin position="294"/>
        <end position="431"/>
    </location>
</feature>
<keyword evidence="16 19" id="KW-0539">Nucleus</keyword>
<dbReference type="GO" id="GO:0005524">
    <property type="term" value="F:ATP binding"/>
    <property type="evidence" value="ECO:0007669"/>
    <property type="project" value="UniProtKB-UniRule"/>
</dbReference>
<evidence type="ECO:0000256" key="7">
    <source>
        <dbReference type="ARBA" id="ARBA00022741"/>
    </source>
</evidence>
<evidence type="ECO:0000256" key="5">
    <source>
        <dbReference type="ARBA" id="ARBA00021792"/>
    </source>
</evidence>
<evidence type="ECO:0000256" key="1">
    <source>
        <dbReference type="ARBA" id="ARBA00004123"/>
    </source>
</evidence>
<dbReference type="EMBL" id="KB706250">
    <property type="protein sequence ID" value="EMR68368.1"/>
    <property type="molecule type" value="Genomic_DNA"/>
</dbReference>
<evidence type="ECO:0000256" key="19">
    <source>
        <dbReference type="PIRNR" id="PIRNR016570"/>
    </source>
</evidence>
<dbReference type="OrthoDB" id="30826at2759"/>
<dbReference type="PIRSF" id="PIRSF016570">
    <property type="entry name" value="Ku80"/>
    <property type="match status" value="1"/>
</dbReference>
<dbReference type="GO" id="GO:0000723">
    <property type="term" value="P:telomere maintenance"/>
    <property type="evidence" value="ECO:0007669"/>
    <property type="project" value="InterPro"/>
</dbReference>
<dbReference type="InterPro" id="IPR006164">
    <property type="entry name" value="DNA_bd_Ku70/Ku80"/>
</dbReference>
<proteinExistence type="inferred from homology"/>
<evidence type="ECO:0000259" key="20">
    <source>
        <dbReference type="SMART" id="SM00559"/>
    </source>
</evidence>
<dbReference type="STRING" id="1287681.M7SV22"/>
<dbReference type="GO" id="GO:0016887">
    <property type="term" value="F:ATP hydrolysis activity"/>
    <property type="evidence" value="ECO:0007669"/>
    <property type="project" value="RHEA"/>
</dbReference>
<keyword evidence="10 19" id="KW-0347">Helicase</keyword>
<dbReference type="SMART" id="SM00559">
    <property type="entry name" value="Ku78"/>
    <property type="match status" value="1"/>
</dbReference>
<evidence type="ECO:0000313" key="22">
    <source>
        <dbReference type="Proteomes" id="UP000012174"/>
    </source>
</evidence>
<keyword evidence="13 19" id="KW-0238">DNA-binding</keyword>
<keyword evidence="14 19" id="KW-0233">DNA recombination</keyword>
<dbReference type="InterPro" id="IPR005161">
    <property type="entry name" value="Ku_N"/>
</dbReference>
<evidence type="ECO:0000256" key="11">
    <source>
        <dbReference type="ARBA" id="ARBA00022840"/>
    </source>
</evidence>
<dbReference type="GO" id="GO:0043564">
    <property type="term" value="C:Ku70:Ku80 complex"/>
    <property type="evidence" value="ECO:0007669"/>
    <property type="project" value="InterPro"/>
</dbReference>
<evidence type="ECO:0000256" key="15">
    <source>
        <dbReference type="ARBA" id="ARBA00023204"/>
    </source>
</evidence>
<dbReference type="GO" id="GO:0003684">
    <property type="term" value="F:damaged DNA binding"/>
    <property type="evidence" value="ECO:0007669"/>
    <property type="project" value="InterPro"/>
</dbReference>
<dbReference type="GO" id="GO:0003690">
    <property type="term" value="F:double-stranded DNA binding"/>
    <property type="evidence" value="ECO:0007669"/>
    <property type="project" value="TreeGrafter"/>
</dbReference>
<evidence type="ECO:0000256" key="2">
    <source>
        <dbReference type="ARBA" id="ARBA00004574"/>
    </source>
</evidence>
<dbReference type="FunFam" id="3.40.50.410:FF:000073">
    <property type="entry name" value="ATP-dependent DNA helicase II subunit 2"/>
    <property type="match status" value="1"/>
</dbReference>
<accession>M7SV22</accession>
<dbReference type="Gene3D" id="2.40.290.10">
    <property type="match status" value="1"/>
</dbReference>
<dbReference type="InterPro" id="IPR036465">
    <property type="entry name" value="vWFA_dom_sf"/>
</dbReference>
<evidence type="ECO:0000256" key="18">
    <source>
        <dbReference type="ARBA" id="ARBA00047995"/>
    </source>
</evidence>
<keyword evidence="12" id="KW-0779">Telomere</keyword>
<gene>
    <name evidence="21" type="ORF">UCREL1_4617</name>
</gene>
<comment type="similarity">
    <text evidence="3 19">Belongs to the ku80 family.</text>
</comment>
<dbReference type="eggNOG" id="KOG2326">
    <property type="taxonomic scope" value="Eukaryota"/>
</dbReference>
<protein>
    <recommendedName>
        <fullName evidence="5 19">ATP-dependent DNA helicase II subunit 2</fullName>
        <ecNumber evidence="4 19">3.6.4.12</ecNumber>
    </recommendedName>
</protein>
<dbReference type="SUPFAM" id="SSF100939">
    <property type="entry name" value="SPOC domain-like"/>
    <property type="match status" value="1"/>
</dbReference>
<evidence type="ECO:0000256" key="14">
    <source>
        <dbReference type="ARBA" id="ARBA00023172"/>
    </source>
</evidence>
<evidence type="ECO:0000256" key="10">
    <source>
        <dbReference type="ARBA" id="ARBA00022806"/>
    </source>
</evidence>
<dbReference type="Pfam" id="PF02735">
    <property type="entry name" value="Ku"/>
    <property type="match status" value="1"/>
</dbReference>
<keyword evidence="6" id="KW-0158">Chromosome</keyword>
<keyword evidence="11 19" id="KW-0067">ATP-binding</keyword>
<comment type="function">
    <text evidence="17">Single-stranded DNA-dependent ATP-dependent helicase. Involved in non-homologous end joining (NHEJ) DNA double strand break repair. DNA-binding is sequence-independent but has a high affinity to nicks in double-stranded DNA and to the ends of duplex DNA. Binds to naturally occurring chromosomal ends, and therefore provides chromosomal end protection. Required also for telomere recombination to repair telomeric ends in the absence of telomerase. KU70, of the KU70/KU80 heterodimer, binds to the stem loop of TLC1, the RNA component of telomerase. Involved in telomere maintenance. Interacts with telomeric repeats and subtelomeric sequences thereby controlling telomere length and protecting against subtelomeric rearrangement. Maintains telomeric chromatin, which is involved in silencing the expression of genes located at the telomere. Required for mating-type switching.</text>
</comment>
<dbReference type="Proteomes" id="UP000012174">
    <property type="component" value="Unassembled WGS sequence"/>
</dbReference>
<dbReference type="AlphaFoldDB" id="M7SV22"/>
<dbReference type="GO" id="GO:0003678">
    <property type="term" value="F:DNA helicase activity"/>
    <property type="evidence" value="ECO:0007669"/>
    <property type="project" value="UniProtKB-EC"/>
</dbReference>
<evidence type="ECO:0000313" key="21">
    <source>
        <dbReference type="EMBL" id="EMR68368.1"/>
    </source>
</evidence>
<evidence type="ECO:0000256" key="3">
    <source>
        <dbReference type="ARBA" id="ARBA00007726"/>
    </source>
</evidence>
<keyword evidence="15 19" id="KW-0234">DNA repair</keyword>
<dbReference type="InterPro" id="IPR024193">
    <property type="entry name" value="Ku80"/>
</dbReference>
<evidence type="ECO:0000256" key="17">
    <source>
        <dbReference type="ARBA" id="ARBA00024890"/>
    </source>
</evidence>
<dbReference type="InterPro" id="IPR036494">
    <property type="entry name" value="Ku_C_sf"/>
</dbReference>
<evidence type="ECO:0000256" key="8">
    <source>
        <dbReference type="ARBA" id="ARBA00022763"/>
    </source>
</evidence>
<dbReference type="CDD" id="cd00873">
    <property type="entry name" value="KU80"/>
    <property type="match status" value="1"/>
</dbReference>
<keyword evidence="8 19" id="KW-0227">DNA damage</keyword>
<dbReference type="InterPro" id="IPR014893">
    <property type="entry name" value="Ku_PK_bind"/>
</dbReference>
<reference evidence="22" key="1">
    <citation type="journal article" date="2013" name="Genome Announc.">
        <title>Draft genome sequence of the grapevine dieback fungus Eutypa lata UCR-EL1.</title>
        <authorList>
            <person name="Blanco-Ulate B."/>
            <person name="Rolshausen P.E."/>
            <person name="Cantu D."/>
        </authorList>
    </citation>
    <scope>NUCLEOTIDE SEQUENCE [LARGE SCALE GENOMIC DNA]</scope>
    <source>
        <strain evidence="22">UCR-EL1</strain>
    </source>
</reference>
<dbReference type="GO" id="GO:0000781">
    <property type="term" value="C:chromosome, telomeric region"/>
    <property type="evidence" value="ECO:0007669"/>
    <property type="project" value="UniProtKB-SubCell"/>
</dbReference>
<evidence type="ECO:0000256" key="13">
    <source>
        <dbReference type="ARBA" id="ARBA00023125"/>
    </source>
</evidence>
<dbReference type="Gene3D" id="1.25.40.240">
    <property type="entry name" value="Ku, C-terminal domain"/>
    <property type="match status" value="1"/>
</dbReference>
<keyword evidence="9 19" id="KW-0378">Hydrolase</keyword>